<name>A0A2Z2NKI8_9GAMM</name>
<evidence type="ECO:0000313" key="1">
    <source>
        <dbReference type="EMBL" id="ASJ71653.1"/>
    </source>
</evidence>
<sequence length="59" mass="6603">MIGGKIATVRQQYLKVMQSANAQKGYGSELQKIRVVLDLHIQALGIRLDMRRGAYKTQG</sequence>
<accession>A0A2Z2NKI8</accession>
<dbReference type="KEGG" id="gai:IMCC3135_07740"/>
<proteinExistence type="predicted"/>
<dbReference type="RefSeq" id="WP_088917064.1">
    <property type="nucleotide sequence ID" value="NZ_CP018632.1"/>
</dbReference>
<dbReference type="Proteomes" id="UP000250079">
    <property type="component" value="Chromosome"/>
</dbReference>
<dbReference type="EMBL" id="CP018632">
    <property type="protein sequence ID" value="ASJ71653.1"/>
    <property type="molecule type" value="Genomic_DNA"/>
</dbReference>
<gene>
    <name evidence="1" type="ORF">IMCC3135_07740</name>
</gene>
<organism evidence="1 2">
    <name type="scientific">Granulosicoccus antarcticus IMCC3135</name>
    <dbReference type="NCBI Taxonomy" id="1192854"/>
    <lineage>
        <taxon>Bacteria</taxon>
        <taxon>Pseudomonadati</taxon>
        <taxon>Pseudomonadota</taxon>
        <taxon>Gammaproteobacteria</taxon>
        <taxon>Chromatiales</taxon>
        <taxon>Granulosicoccaceae</taxon>
        <taxon>Granulosicoccus</taxon>
    </lineage>
</organism>
<protein>
    <submittedName>
        <fullName evidence="1">Uncharacterized protein</fullName>
    </submittedName>
</protein>
<dbReference type="AlphaFoldDB" id="A0A2Z2NKI8"/>
<keyword evidence="2" id="KW-1185">Reference proteome</keyword>
<reference evidence="1 2" key="1">
    <citation type="submission" date="2016-12" db="EMBL/GenBank/DDBJ databases">
        <authorList>
            <person name="Song W.-J."/>
            <person name="Kurnit D.M."/>
        </authorList>
    </citation>
    <scope>NUCLEOTIDE SEQUENCE [LARGE SCALE GENOMIC DNA]</scope>
    <source>
        <strain evidence="1 2">IMCC3135</strain>
    </source>
</reference>
<evidence type="ECO:0000313" key="2">
    <source>
        <dbReference type="Proteomes" id="UP000250079"/>
    </source>
</evidence>